<dbReference type="InterPro" id="IPR006620">
    <property type="entry name" value="Pro_4_hyd_alph"/>
</dbReference>
<dbReference type="GO" id="GO:0005737">
    <property type="term" value="C:cytoplasm"/>
    <property type="evidence" value="ECO:0007669"/>
    <property type="project" value="TreeGrafter"/>
</dbReference>
<dbReference type="GO" id="GO:0031543">
    <property type="term" value="F:peptidyl-proline dioxygenase activity"/>
    <property type="evidence" value="ECO:0007669"/>
    <property type="project" value="TreeGrafter"/>
</dbReference>
<dbReference type="Proteomes" id="UP000473531">
    <property type="component" value="Unassembled WGS sequence"/>
</dbReference>
<evidence type="ECO:0000256" key="2">
    <source>
        <dbReference type="ARBA" id="ARBA00022964"/>
    </source>
</evidence>
<keyword evidence="2" id="KW-0223">Dioxygenase</keyword>
<dbReference type="PANTHER" id="PTHR12117:SF0">
    <property type="entry name" value="PROLYL 3-HYDROXYLASE OGFOD1"/>
    <property type="match status" value="1"/>
</dbReference>
<reference evidence="5 6" key="1">
    <citation type="submission" date="2019-12" db="EMBL/GenBank/DDBJ databases">
        <title>Genomic-based taxomic classification of the family Erythrobacteraceae.</title>
        <authorList>
            <person name="Xu L."/>
        </authorList>
    </citation>
    <scope>NUCLEOTIDE SEQUENCE [LARGE SCALE GENOMIC DNA]</scope>
    <source>
        <strain evidence="5 6">KCTC 52259</strain>
    </source>
</reference>
<evidence type="ECO:0000313" key="6">
    <source>
        <dbReference type="Proteomes" id="UP000473531"/>
    </source>
</evidence>
<evidence type="ECO:0000313" key="5">
    <source>
        <dbReference type="EMBL" id="MXP13418.1"/>
    </source>
</evidence>
<dbReference type="PANTHER" id="PTHR12117">
    <property type="entry name" value="HISTONE ACETYLTRANSFERASE COMPLEX"/>
    <property type="match status" value="1"/>
</dbReference>
<dbReference type="AlphaFoldDB" id="A0A6L7GE93"/>
<gene>
    <name evidence="5" type="ORF">GRI44_01445</name>
</gene>
<dbReference type="Pfam" id="PF13661">
    <property type="entry name" value="2OG-FeII_Oxy_4"/>
    <property type="match status" value="1"/>
</dbReference>
<dbReference type="InterPro" id="IPR051842">
    <property type="entry name" value="uS12_prolyl_hydroxylase"/>
</dbReference>
<dbReference type="GO" id="GO:0005506">
    <property type="term" value="F:iron ion binding"/>
    <property type="evidence" value="ECO:0007669"/>
    <property type="project" value="InterPro"/>
</dbReference>
<organism evidence="5 6">
    <name type="scientific">Allopontixanthobacter confluentis</name>
    <dbReference type="NCBI Taxonomy" id="1849021"/>
    <lineage>
        <taxon>Bacteria</taxon>
        <taxon>Pseudomonadati</taxon>
        <taxon>Pseudomonadota</taxon>
        <taxon>Alphaproteobacteria</taxon>
        <taxon>Sphingomonadales</taxon>
        <taxon>Erythrobacteraceae</taxon>
        <taxon>Allopontixanthobacter</taxon>
    </lineage>
</organism>
<dbReference type="EMBL" id="WTYU01000001">
    <property type="protein sequence ID" value="MXP13418.1"/>
    <property type="molecule type" value="Genomic_DNA"/>
</dbReference>
<proteinExistence type="predicted"/>
<protein>
    <recommendedName>
        <fullName evidence="4">Prolyl 4-hydroxylase alpha subunit domain-containing protein</fullName>
    </recommendedName>
</protein>
<comment type="cofactor">
    <cofactor evidence="1">
        <name>L-ascorbate</name>
        <dbReference type="ChEBI" id="CHEBI:38290"/>
    </cofactor>
</comment>
<dbReference type="GO" id="GO:0031418">
    <property type="term" value="F:L-ascorbic acid binding"/>
    <property type="evidence" value="ECO:0007669"/>
    <property type="project" value="InterPro"/>
</dbReference>
<dbReference type="GO" id="GO:0006449">
    <property type="term" value="P:regulation of translational termination"/>
    <property type="evidence" value="ECO:0007669"/>
    <property type="project" value="TreeGrafter"/>
</dbReference>
<dbReference type="Gene3D" id="2.60.120.620">
    <property type="entry name" value="q2cbj1_9rhob like domain"/>
    <property type="match status" value="1"/>
</dbReference>
<dbReference type="RefSeq" id="WP_160599585.1">
    <property type="nucleotide sequence ID" value="NZ_WTYU01000001.1"/>
</dbReference>
<evidence type="ECO:0000259" key="4">
    <source>
        <dbReference type="SMART" id="SM00702"/>
    </source>
</evidence>
<accession>A0A6L7GE93</accession>
<comment type="caution">
    <text evidence="5">The sequence shown here is derived from an EMBL/GenBank/DDBJ whole genome shotgun (WGS) entry which is preliminary data.</text>
</comment>
<sequence length="247" mass="27024">MAKKLFEINPDLDRRGLAAEFAAHSRVQIRDVLTLETASEVRDVLACATPWGIAAQAGAADSPGPQALRADEVATATGKNKIQELAAGSFQAAGAGDYAFLYGRYSLVENYLGKWNEGGPHDLLLEYLNTPEFIALVADVTGQTGLVKADGNATLFGPQHFLAHHIDSHVAEGWRVAYVLNMTIDEWKPDWGGYLNFFDEEGDVVQGFRPRFNSLNLFTVPQAHGVSFVPPFAPIGRYAISGWFRDR</sequence>
<feature type="domain" description="Prolyl 4-hydroxylase alpha subunit" evidence="4">
    <location>
        <begin position="24"/>
        <end position="245"/>
    </location>
</feature>
<keyword evidence="3" id="KW-0560">Oxidoreductase</keyword>
<name>A0A6L7GE93_9SPHN</name>
<dbReference type="InterPro" id="IPR039558">
    <property type="entry name" value="TPA1/OFD1_N"/>
</dbReference>
<evidence type="ECO:0000256" key="1">
    <source>
        <dbReference type="ARBA" id="ARBA00001961"/>
    </source>
</evidence>
<dbReference type="OrthoDB" id="9783171at2"/>
<evidence type="ECO:0000256" key="3">
    <source>
        <dbReference type="ARBA" id="ARBA00023002"/>
    </source>
</evidence>
<dbReference type="SMART" id="SM00702">
    <property type="entry name" value="P4Hc"/>
    <property type="match status" value="1"/>
</dbReference>
<keyword evidence="6" id="KW-1185">Reference proteome</keyword>